<evidence type="ECO:0000313" key="5">
    <source>
        <dbReference type="Proteomes" id="UP000515349"/>
    </source>
</evidence>
<dbReference type="PANTHER" id="PTHR47561:SF1">
    <property type="entry name" value="POLYSACCHARIDE DEACETYLASE FAMILY PROTEIN (AFU_ORTHOLOGUE AFUA_6G05030)"/>
    <property type="match status" value="1"/>
</dbReference>
<reference evidence="4 5" key="1">
    <citation type="submission" date="2020-07" db="EMBL/GenBank/DDBJ databases">
        <title>Chryseobacterium sp.cx-624.</title>
        <authorList>
            <person name="Yang C."/>
        </authorList>
    </citation>
    <scope>NUCLEOTIDE SEQUENCE [LARGE SCALE GENOMIC DNA]</scope>
    <source>
        <strain evidence="4">Cx-624</strain>
        <strain evidence="5">cx-624</strain>
    </source>
</reference>
<dbReference type="PANTHER" id="PTHR47561">
    <property type="entry name" value="POLYSACCHARIDE DEACETYLASE FAMILY PROTEIN (AFU_ORTHOLOGUE AFUA_6G05030)"/>
    <property type="match status" value="1"/>
</dbReference>
<evidence type="ECO:0000313" key="3">
    <source>
        <dbReference type="EMBL" id="MBA5247434.1"/>
    </source>
</evidence>
<organism evidence="4 5">
    <name type="scientific">Marnyiella aurantia</name>
    <dbReference type="NCBI Taxonomy" id="2758037"/>
    <lineage>
        <taxon>Bacteria</taxon>
        <taxon>Pseudomonadati</taxon>
        <taxon>Bacteroidota</taxon>
        <taxon>Flavobacteriia</taxon>
        <taxon>Flavobacteriales</taxon>
        <taxon>Weeksellaceae</taxon>
        <taxon>Marnyiella</taxon>
    </lineage>
</organism>
<evidence type="ECO:0000313" key="6">
    <source>
        <dbReference type="Proteomes" id="UP000539710"/>
    </source>
</evidence>
<dbReference type="Gene3D" id="3.20.20.370">
    <property type="entry name" value="Glycoside hydrolase/deacetylase"/>
    <property type="match status" value="1"/>
</dbReference>
<dbReference type="SUPFAM" id="SSF88713">
    <property type="entry name" value="Glycoside hydrolase/deacetylase"/>
    <property type="match status" value="1"/>
</dbReference>
<dbReference type="EMBL" id="CP059472">
    <property type="protein sequence ID" value="QMS99191.1"/>
    <property type="molecule type" value="Genomic_DNA"/>
</dbReference>
<dbReference type="KEGG" id="cbau:H1R16_04065"/>
<dbReference type="AlphaFoldDB" id="A0A7D7QZW0"/>
<dbReference type="GO" id="GO:0005975">
    <property type="term" value="P:carbohydrate metabolic process"/>
    <property type="evidence" value="ECO:0007669"/>
    <property type="project" value="InterPro"/>
</dbReference>
<protein>
    <submittedName>
        <fullName evidence="4">DUF3473 domain-containing protein</fullName>
    </submittedName>
</protein>
<dbReference type="GO" id="GO:0016810">
    <property type="term" value="F:hydrolase activity, acting on carbon-nitrogen (but not peptide) bonds"/>
    <property type="evidence" value="ECO:0007669"/>
    <property type="project" value="InterPro"/>
</dbReference>
<dbReference type="InterPro" id="IPR011330">
    <property type="entry name" value="Glyco_hydro/deAcase_b/a-brl"/>
</dbReference>
<name>A0A7D7QZW0_9FLAO</name>
<reference evidence="3" key="3">
    <citation type="submission" date="2020-07" db="EMBL/GenBank/DDBJ databases">
        <authorList>
            <person name="Yang C."/>
        </authorList>
    </citation>
    <scope>NUCLEOTIDE SEQUENCE</scope>
    <source>
        <strain evidence="3">Cx-624</strain>
    </source>
</reference>
<gene>
    <name evidence="4" type="ORF">H1R16_04065</name>
    <name evidence="3" type="ORF">H2507_09655</name>
</gene>
<dbReference type="Pfam" id="PF11959">
    <property type="entry name" value="DUF3473"/>
    <property type="match status" value="1"/>
</dbReference>
<dbReference type="InterPro" id="IPR022560">
    <property type="entry name" value="DUF3473"/>
</dbReference>
<dbReference type="InterPro" id="IPR045235">
    <property type="entry name" value="PuuE_HpPgdA-like"/>
</dbReference>
<dbReference type="Pfam" id="PF01522">
    <property type="entry name" value="Polysacc_deac_1"/>
    <property type="match status" value="1"/>
</dbReference>
<sequence length="296" mass="34298">MNILTFDIEEWYLEKVYHGGRAEKYAEFDRFLNIILDLLDEVNTNATFFCVGKMALDFPEIVRKIFERGHEVGCHSDKHMWLNKLSREETFEDTRTAVDALEQCTGEKILSYRAPAFSIGKNNSWAFEVLCQCGITRDASIFPAARDFGGFESFKYKEPTYISYNNHTLKEFPVSTVTLLGSKLVYSGGGYFRFFPLSFIRNQMRSNSYSMTYFHIGDLIPEINKLMSRSEYEEYFMENGNLFNRYIRYLKSNFGTKGACEKLVQLVKGVNFVSVEQADLDIEWSLAPVMDLTDLK</sequence>
<accession>A0A7D7QZW0</accession>
<dbReference type="CDD" id="cd10941">
    <property type="entry name" value="CE4_PuuE_HpPgdA_like_2"/>
    <property type="match status" value="1"/>
</dbReference>
<evidence type="ECO:0000259" key="2">
    <source>
        <dbReference type="Pfam" id="PF11959"/>
    </source>
</evidence>
<dbReference type="Proteomes" id="UP000539710">
    <property type="component" value="Unassembled WGS sequence"/>
</dbReference>
<keyword evidence="6" id="KW-1185">Reference proteome</keyword>
<proteinExistence type="predicted"/>
<feature type="domain" description="NodB homology" evidence="1">
    <location>
        <begin position="32"/>
        <end position="121"/>
    </location>
</feature>
<dbReference type="EMBL" id="JACEUX010000003">
    <property type="protein sequence ID" value="MBA5247434.1"/>
    <property type="molecule type" value="Genomic_DNA"/>
</dbReference>
<evidence type="ECO:0000259" key="1">
    <source>
        <dbReference type="Pfam" id="PF01522"/>
    </source>
</evidence>
<evidence type="ECO:0000313" key="4">
    <source>
        <dbReference type="EMBL" id="QMS99191.1"/>
    </source>
</evidence>
<dbReference type="InterPro" id="IPR002509">
    <property type="entry name" value="NODB_dom"/>
</dbReference>
<dbReference type="Proteomes" id="UP000515349">
    <property type="component" value="Chromosome"/>
</dbReference>
<feature type="domain" description="DUF3473" evidence="2">
    <location>
        <begin position="139"/>
        <end position="238"/>
    </location>
</feature>
<reference evidence="6" key="2">
    <citation type="submission" date="2020-07" db="EMBL/GenBank/DDBJ databases">
        <title>Flavobacterium sp. xlx-214.</title>
        <authorList>
            <person name="Yang C."/>
        </authorList>
    </citation>
    <scope>NUCLEOTIDE SEQUENCE [LARGE SCALE GENOMIC DNA]</scope>
    <source>
        <strain evidence="6">CX-624</strain>
    </source>
</reference>
<dbReference type="RefSeq" id="WP_181887536.1">
    <property type="nucleotide sequence ID" value="NZ_CP059472.1"/>
</dbReference>